<dbReference type="EMBL" id="SJDL01000041">
    <property type="protein sequence ID" value="TBW49400.1"/>
    <property type="molecule type" value="Genomic_DNA"/>
</dbReference>
<evidence type="ECO:0000313" key="2">
    <source>
        <dbReference type="Proteomes" id="UP000313645"/>
    </source>
</evidence>
<dbReference type="PROSITE" id="PS01228">
    <property type="entry name" value="COF_1"/>
    <property type="match status" value="1"/>
</dbReference>
<dbReference type="PANTHER" id="PTHR43481:SF4">
    <property type="entry name" value="GLYCEROL-1-PHOSPHATE PHOSPHOHYDROLASE 1-RELATED"/>
    <property type="match status" value="1"/>
</dbReference>
<accession>A0ABY1ZFE7</accession>
<dbReference type="Pfam" id="PF00702">
    <property type="entry name" value="Hydrolase"/>
    <property type="match status" value="1"/>
</dbReference>
<protein>
    <submittedName>
        <fullName evidence="1">HAD family hydrolase</fullName>
    </submittedName>
</protein>
<reference evidence="1 2" key="1">
    <citation type="submission" date="2019-02" db="EMBL/GenBank/DDBJ databases">
        <title>Marinobacter halodurans sp. nov., a marine bacterium isolated from sea tidal flat.</title>
        <authorList>
            <person name="Yoo Y."/>
            <person name="Lee D.W."/>
            <person name="Kim B.S."/>
            <person name="Kim J.-J."/>
        </authorList>
    </citation>
    <scope>NUCLEOTIDE SEQUENCE [LARGE SCALE GENOMIC DNA]</scope>
    <source>
        <strain evidence="1 2">YJ-S3-2</strain>
    </source>
</reference>
<organism evidence="1 2">
    <name type="scientific">Marinobacter halodurans</name>
    <dbReference type="NCBI Taxonomy" id="2528979"/>
    <lineage>
        <taxon>Bacteria</taxon>
        <taxon>Pseudomonadati</taxon>
        <taxon>Pseudomonadota</taxon>
        <taxon>Gammaproteobacteria</taxon>
        <taxon>Pseudomonadales</taxon>
        <taxon>Marinobacteraceae</taxon>
        <taxon>Marinobacter</taxon>
    </lineage>
</organism>
<name>A0ABY1ZFE7_9GAMM</name>
<dbReference type="Gene3D" id="1.10.150.240">
    <property type="entry name" value="Putative phosphatase, domain 2"/>
    <property type="match status" value="1"/>
</dbReference>
<dbReference type="InterPro" id="IPR023214">
    <property type="entry name" value="HAD_sf"/>
</dbReference>
<dbReference type="InterPro" id="IPR023198">
    <property type="entry name" value="PGP-like_dom2"/>
</dbReference>
<dbReference type="NCBIfam" id="TIGR01509">
    <property type="entry name" value="HAD-SF-IA-v3"/>
    <property type="match status" value="1"/>
</dbReference>
<dbReference type="SFLD" id="SFLDG01129">
    <property type="entry name" value="C1.5:_HAD__Beta-PGM__Phosphata"/>
    <property type="match status" value="1"/>
</dbReference>
<dbReference type="PANTHER" id="PTHR43481">
    <property type="entry name" value="FRUCTOSE-1-PHOSPHATE PHOSPHATASE"/>
    <property type="match status" value="1"/>
</dbReference>
<dbReference type="Gene3D" id="3.40.50.1000">
    <property type="entry name" value="HAD superfamily/HAD-like"/>
    <property type="match status" value="1"/>
</dbReference>
<gene>
    <name evidence="1" type="ORF">EZI54_19810</name>
</gene>
<keyword evidence="2" id="KW-1185">Reference proteome</keyword>
<dbReference type="SFLD" id="SFLDS00003">
    <property type="entry name" value="Haloacid_Dehalogenase"/>
    <property type="match status" value="1"/>
</dbReference>
<dbReference type="InterPro" id="IPR006439">
    <property type="entry name" value="HAD-SF_hydro_IA"/>
</dbReference>
<comment type="caution">
    <text evidence="1">The sequence shown here is derived from an EMBL/GenBank/DDBJ whole genome shotgun (WGS) entry which is preliminary data.</text>
</comment>
<proteinExistence type="predicted"/>
<keyword evidence="1" id="KW-0378">Hydrolase</keyword>
<dbReference type="GO" id="GO:0016787">
    <property type="term" value="F:hydrolase activity"/>
    <property type="evidence" value="ECO:0007669"/>
    <property type="project" value="UniProtKB-KW"/>
</dbReference>
<dbReference type="InterPro" id="IPR036412">
    <property type="entry name" value="HAD-like_sf"/>
</dbReference>
<dbReference type="InterPro" id="IPR051806">
    <property type="entry name" value="HAD-like_SPP"/>
</dbReference>
<evidence type="ECO:0000313" key="1">
    <source>
        <dbReference type="EMBL" id="TBW49400.1"/>
    </source>
</evidence>
<dbReference type="SUPFAM" id="SSF56784">
    <property type="entry name" value="HAD-like"/>
    <property type="match status" value="1"/>
</dbReference>
<sequence>MDHTDIAAKRFAALLFDMDGTILSSIASAERVWADWARNHGLDVESFLPTIHGIQAVETIRRLDLPGVDPVVEAERILRAEIDDVQDVEAIAGVAAFLERLPAERWAIVTSAPRALAERRIAAASLPIPPVLIAAEDVERSKPAPDGYLLAAARLQVEAGDCLVFEDAAAGIESGAAAGASVVVVTATHRHTVEWPHPAIVHYEGLHATREEDGVTVHGLMFPRA</sequence>
<dbReference type="Proteomes" id="UP000313645">
    <property type="component" value="Unassembled WGS sequence"/>
</dbReference>